<evidence type="ECO:0000256" key="5">
    <source>
        <dbReference type="ARBA" id="ARBA00022555"/>
    </source>
</evidence>
<dbReference type="Gene3D" id="2.40.50.140">
    <property type="entry name" value="Nucleic acid-binding proteins"/>
    <property type="match status" value="1"/>
</dbReference>
<evidence type="ECO:0000313" key="20">
    <source>
        <dbReference type="EMBL" id="EAY23968.1"/>
    </source>
</evidence>
<comment type="catalytic activity">
    <reaction evidence="14 15">
        <text>tRNA(Phe) + L-phenylalanine + ATP = L-phenylalanyl-tRNA(Phe) + AMP + diphosphate + H(+)</text>
        <dbReference type="Rhea" id="RHEA:19413"/>
        <dbReference type="Rhea" id="RHEA-COMP:9668"/>
        <dbReference type="Rhea" id="RHEA-COMP:9699"/>
        <dbReference type="ChEBI" id="CHEBI:15378"/>
        <dbReference type="ChEBI" id="CHEBI:30616"/>
        <dbReference type="ChEBI" id="CHEBI:33019"/>
        <dbReference type="ChEBI" id="CHEBI:58095"/>
        <dbReference type="ChEBI" id="CHEBI:78442"/>
        <dbReference type="ChEBI" id="CHEBI:78531"/>
        <dbReference type="ChEBI" id="CHEBI:456215"/>
        <dbReference type="EC" id="6.1.1.20"/>
    </reaction>
</comment>
<comment type="subcellular location">
    <subcellularLocation>
        <location evidence="1 15">Cytoplasm</location>
    </subcellularLocation>
</comment>
<evidence type="ECO:0000256" key="16">
    <source>
        <dbReference type="PROSITE-ProRule" id="PRU00209"/>
    </source>
</evidence>
<dbReference type="eggNOG" id="COG0072">
    <property type="taxonomic scope" value="Bacteria"/>
</dbReference>
<dbReference type="GO" id="GO:0005524">
    <property type="term" value="F:ATP binding"/>
    <property type="evidence" value="ECO:0007669"/>
    <property type="project" value="UniProtKB-UniRule"/>
</dbReference>
<keyword evidence="8 15" id="KW-0547">Nucleotide-binding</keyword>
<keyword evidence="10 15" id="KW-0460">Magnesium</keyword>
<accession>A2A079</accession>
<dbReference type="GO" id="GO:0000049">
    <property type="term" value="F:tRNA binding"/>
    <property type="evidence" value="ECO:0007669"/>
    <property type="project" value="UniProtKB-UniRule"/>
</dbReference>
<evidence type="ECO:0000256" key="13">
    <source>
        <dbReference type="ARBA" id="ARBA00023146"/>
    </source>
</evidence>
<proteinExistence type="inferred from homology"/>
<dbReference type="FunFam" id="2.40.50.140:FF:000045">
    <property type="entry name" value="Phenylalanine--tRNA ligase beta subunit"/>
    <property type="match status" value="1"/>
</dbReference>
<reference evidence="20 21" key="1">
    <citation type="submission" date="2007-01" db="EMBL/GenBank/DDBJ databases">
        <authorList>
            <person name="Haygood M."/>
            <person name="Podell S."/>
            <person name="Anderson C."/>
            <person name="Hopkinson B."/>
            <person name="Roe K."/>
            <person name="Barbeau K."/>
            <person name="Gaasterland T."/>
            <person name="Ferriera S."/>
            <person name="Johnson J."/>
            <person name="Kravitz S."/>
            <person name="Beeson K."/>
            <person name="Sutton G."/>
            <person name="Rogers Y.-H."/>
            <person name="Friedman R."/>
            <person name="Frazier M."/>
            <person name="Venter J.C."/>
        </authorList>
    </citation>
    <scope>NUCLEOTIDE SEQUENCE [LARGE SCALE GENOMIC DNA]</scope>
    <source>
        <strain evidence="20 21">ATCC 23134</strain>
    </source>
</reference>
<sequence>MKIAYNWLKQYIDLPEDIEEIGAVLTQTGLEVEGIEEYHQVEGGLTGLVVGEVLTCAKHPNADKLSITTVDVGQGRPYPIVCGAPNVAAGQKVIVALPKTTLYPTSGDSFQIKKSKVRGEVSEGMICAEDEIGLGTAHDGIMVLDTDLPNGTPAAKALGMETEYVFEIGLTPNRVDGASHIGTARDLKAAFDRAMCTPSIEDFKVDSPTNPVEVVVENTEACPRYAGVTLSGVKVAESPGWLQHRLKSIGLSPINNIVDITNFVLHETGQPLHAFDLAEVTGNKVIVKTLPAGTPFITLDETERKLSDKDLMICDGEGKGMCIAGVFGGIKSGVKESTTDIFLESAYFAPAYVRRTSQKHTLKTDAAFRFERGVDPNATIYALKRAALLIKEIAGGTISSEIVDIYPEPIGNFEVKVKYAHIDRLIGKKLDKAQIKTILNNLDIELTQETEEGFVAIVPPYRIDVQREADVIEEILRIYGYNNIEISEFLGAESLANFPAIESNKLQQNITQTLAANGFSEIINNSLTKPAYAAAVDQLNAENDVVILNKLSEELEVMRQTLLFSGLEVINHNINRKQKDLKLFEFGKIYHKTDGQYQEARQMSVFVTGNEQAESWMAVSKQSQFHSLATAIAWVCQKFGLTNVENENIESNIFSFGVNYTYKNKVIAQAGMVSDKILQMNSIEQDVFYAEIYWEQLLKFYQDKVSFEEIPKFPEVQRDLSLVLDEGVSFQEIKKIAEKTERNLLKSVNVFDVYVGKSIPEGKKAYALRFILQDNKKTLNDKAIDKTMKKLRGAFEHQLAAVIRE</sequence>
<feature type="binding site" evidence="15">
    <location>
        <position position="474"/>
    </location>
    <ligand>
        <name>Mg(2+)</name>
        <dbReference type="ChEBI" id="CHEBI:18420"/>
        <note>shared with alpha subunit</note>
    </ligand>
</feature>
<evidence type="ECO:0000259" key="17">
    <source>
        <dbReference type="PROSITE" id="PS50886"/>
    </source>
</evidence>
<dbReference type="InterPro" id="IPR036690">
    <property type="entry name" value="Fdx_antiC-bd_sf"/>
</dbReference>
<evidence type="ECO:0000256" key="4">
    <source>
        <dbReference type="ARBA" id="ARBA00022490"/>
    </source>
</evidence>
<dbReference type="SUPFAM" id="SSF56037">
    <property type="entry name" value="PheT/TilS domain"/>
    <property type="match status" value="1"/>
</dbReference>
<name>A2A079_MICM2</name>
<dbReference type="NCBIfam" id="TIGR00472">
    <property type="entry name" value="pheT_bact"/>
    <property type="match status" value="1"/>
</dbReference>
<dbReference type="SMART" id="SM00873">
    <property type="entry name" value="B3_4"/>
    <property type="match status" value="1"/>
</dbReference>
<keyword evidence="6 15" id="KW-0436">Ligase</keyword>
<dbReference type="InterPro" id="IPR020825">
    <property type="entry name" value="Phe-tRNA_synthase-like_B3/B4"/>
</dbReference>
<dbReference type="PROSITE" id="PS51447">
    <property type="entry name" value="FDX_ACB"/>
    <property type="match status" value="1"/>
</dbReference>
<dbReference type="InterPro" id="IPR041616">
    <property type="entry name" value="PheRS_beta_core"/>
</dbReference>
<dbReference type="GO" id="GO:0006432">
    <property type="term" value="P:phenylalanyl-tRNA aminoacylation"/>
    <property type="evidence" value="ECO:0007669"/>
    <property type="project" value="UniProtKB-UniRule"/>
</dbReference>
<gene>
    <name evidence="15" type="primary">pheT</name>
    <name evidence="20" type="ORF">M23134_01651</name>
</gene>
<protein>
    <recommendedName>
        <fullName evidence="15">Phenylalanine--tRNA ligase beta subunit</fullName>
        <ecNumber evidence="15">6.1.1.20</ecNumber>
    </recommendedName>
    <alternativeName>
        <fullName evidence="15">Phenylalanyl-tRNA synthetase beta subunit</fullName>
        <shortName evidence="15">PheRS</shortName>
    </alternativeName>
</protein>
<dbReference type="GO" id="GO:0000287">
    <property type="term" value="F:magnesium ion binding"/>
    <property type="evidence" value="ECO:0007669"/>
    <property type="project" value="UniProtKB-UniRule"/>
</dbReference>
<dbReference type="Pfam" id="PF03484">
    <property type="entry name" value="B5"/>
    <property type="match status" value="1"/>
</dbReference>
<dbReference type="Pfam" id="PF03483">
    <property type="entry name" value="B3_4"/>
    <property type="match status" value="1"/>
</dbReference>
<dbReference type="Pfam" id="PF03147">
    <property type="entry name" value="FDX-ACB"/>
    <property type="match status" value="1"/>
</dbReference>
<dbReference type="InterPro" id="IPR033714">
    <property type="entry name" value="tRNA_bind_bactPheRS"/>
</dbReference>
<dbReference type="HAMAP" id="MF_00283">
    <property type="entry name" value="Phe_tRNA_synth_beta1"/>
    <property type="match status" value="1"/>
</dbReference>
<dbReference type="InterPro" id="IPR004532">
    <property type="entry name" value="Phe-tRNA-ligase_IIc_bsu_bact"/>
</dbReference>
<dbReference type="PANTHER" id="PTHR10947:SF0">
    <property type="entry name" value="PHENYLALANINE--TRNA LIGASE BETA SUBUNIT"/>
    <property type="match status" value="1"/>
</dbReference>
<dbReference type="InterPro" id="IPR005121">
    <property type="entry name" value="Fdx_antiC-bd"/>
</dbReference>
<feature type="binding site" evidence="15">
    <location>
        <position position="473"/>
    </location>
    <ligand>
        <name>Mg(2+)</name>
        <dbReference type="ChEBI" id="CHEBI:18420"/>
        <note>shared with alpha subunit</note>
    </ligand>
</feature>
<dbReference type="PROSITE" id="PS51483">
    <property type="entry name" value="B5"/>
    <property type="match status" value="1"/>
</dbReference>
<evidence type="ECO:0000313" key="21">
    <source>
        <dbReference type="Proteomes" id="UP000004095"/>
    </source>
</evidence>
<evidence type="ECO:0000256" key="14">
    <source>
        <dbReference type="ARBA" id="ARBA00049255"/>
    </source>
</evidence>
<evidence type="ECO:0000259" key="18">
    <source>
        <dbReference type="PROSITE" id="PS51447"/>
    </source>
</evidence>
<evidence type="ECO:0000256" key="8">
    <source>
        <dbReference type="ARBA" id="ARBA00022741"/>
    </source>
</evidence>
<dbReference type="InterPro" id="IPR045060">
    <property type="entry name" value="Phe-tRNA-ligase_IIc_bsu"/>
</dbReference>
<dbReference type="GO" id="GO:0009328">
    <property type="term" value="C:phenylalanine-tRNA ligase complex"/>
    <property type="evidence" value="ECO:0007669"/>
    <property type="project" value="TreeGrafter"/>
</dbReference>
<dbReference type="InterPro" id="IPR045864">
    <property type="entry name" value="aa-tRNA-synth_II/BPL/LPL"/>
</dbReference>
<dbReference type="FunFam" id="3.30.70.380:FF:000001">
    <property type="entry name" value="Phenylalanine--tRNA ligase beta subunit"/>
    <property type="match status" value="1"/>
</dbReference>
<evidence type="ECO:0000256" key="15">
    <source>
        <dbReference type="HAMAP-Rule" id="MF_00283"/>
    </source>
</evidence>
<evidence type="ECO:0000256" key="1">
    <source>
        <dbReference type="ARBA" id="ARBA00004496"/>
    </source>
</evidence>
<dbReference type="SUPFAM" id="SSF46955">
    <property type="entry name" value="Putative DNA-binding domain"/>
    <property type="match status" value="1"/>
</dbReference>
<dbReference type="CDD" id="cd02796">
    <property type="entry name" value="tRNA_bind_bactPheRS"/>
    <property type="match status" value="1"/>
</dbReference>
<comment type="cofactor">
    <cofactor evidence="15">
        <name>Mg(2+)</name>
        <dbReference type="ChEBI" id="CHEBI:18420"/>
    </cofactor>
    <text evidence="15">Binds 2 magnesium ions per tetramer.</text>
</comment>
<comment type="subunit">
    <text evidence="3 15">Tetramer of two alpha and two beta subunits.</text>
</comment>
<dbReference type="SMART" id="SM00896">
    <property type="entry name" value="FDX-ACB"/>
    <property type="match status" value="1"/>
</dbReference>
<keyword evidence="11 16" id="KW-0694">RNA-binding</keyword>
<comment type="caution">
    <text evidence="20">The sequence shown here is derived from an EMBL/GenBank/DDBJ whole genome shotgun (WGS) entry which is preliminary data.</text>
</comment>
<dbReference type="EC" id="6.1.1.20" evidence="15"/>
<dbReference type="GO" id="GO:0004826">
    <property type="term" value="F:phenylalanine-tRNA ligase activity"/>
    <property type="evidence" value="ECO:0007669"/>
    <property type="project" value="UniProtKB-UniRule"/>
</dbReference>
<dbReference type="Gene3D" id="3.30.930.10">
    <property type="entry name" value="Bira Bifunctional Protein, Domain 2"/>
    <property type="match status" value="1"/>
</dbReference>
<feature type="domain" description="B5" evidence="19">
    <location>
        <begin position="410"/>
        <end position="486"/>
    </location>
</feature>
<dbReference type="InterPro" id="IPR005147">
    <property type="entry name" value="tRNA_synthase_B5-dom"/>
</dbReference>
<dbReference type="Gene3D" id="3.30.56.10">
    <property type="match status" value="2"/>
</dbReference>
<dbReference type="EMBL" id="AAWS01000093">
    <property type="protein sequence ID" value="EAY23968.1"/>
    <property type="molecule type" value="Genomic_DNA"/>
</dbReference>
<dbReference type="SUPFAM" id="SSF54991">
    <property type="entry name" value="Anticodon-binding domain of PheRS"/>
    <property type="match status" value="1"/>
</dbReference>
<evidence type="ECO:0000256" key="3">
    <source>
        <dbReference type="ARBA" id="ARBA00011209"/>
    </source>
</evidence>
<feature type="domain" description="FDX-ACB" evidence="18">
    <location>
        <begin position="711"/>
        <end position="804"/>
    </location>
</feature>
<feature type="domain" description="TRNA-binding" evidence="17">
    <location>
        <begin position="42"/>
        <end position="155"/>
    </location>
</feature>
<dbReference type="eggNOG" id="COG0073">
    <property type="taxonomic scope" value="Bacteria"/>
</dbReference>
<dbReference type="SUPFAM" id="SSF50249">
    <property type="entry name" value="Nucleic acid-binding proteins"/>
    <property type="match status" value="1"/>
</dbReference>
<feature type="binding site" evidence="15">
    <location>
        <position position="470"/>
    </location>
    <ligand>
        <name>Mg(2+)</name>
        <dbReference type="ChEBI" id="CHEBI:18420"/>
        <note>shared with alpha subunit</note>
    </ligand>
</feature>
<dbReference type="SUPFAM" id="SSF55681">
    <property type="entry name" value="Class II aaRS and biotin synthetases"/>
    <property type="match status" value="1"/>
</dbReference>
<dbReference type="InterPro" id="IPR005146">
    <property type="entry name" value="B3/B4_tRNA-bd"/>
</dbReference>
<evidence type="ECO:0000256" key="2">
    <source>
        <dbReference type="ARBA" id="ARBA00008653"/>
    </source>
</evidence>
<dbReference type="Pfam" id="PF01588">
    <property type="entry name" value="tRNA_bind"/>
    <property type="match status" value="1"/>
</dbReference>
<dbReference type="Proteomes" id="UP000004095">
    <property type="component" value="Unassembled WGS sequence"/>
</dbReference>
<dbReference type="NCBIfam" id="NF045760">
    <property type="entry name" value="YtpR"/>
    <property type="match status" value="1"/>
</dbReference>
<keyword evidence="13 15" id="KW-0030">Aminoacyl-tRNA synthetase</keyword>
<dbReference type="Pfam" id="PF17759">
    <property type="entry name" value="tRNA_synthFbeta"/>
    <property type="match status" value="1"/>
</dbReference>
<dbReference type="InterPro" id="IPR012340">
    <property type="entry name" value="NA-bd_OB-fold"/>
</dbReference>
<keyword evidence="12 15" id="KW-0648">Protein biosynthesis</keyword>
<dbReference type="Gene3D" id="3.30.70.380">
    <property type="entry name" value="Ferrodoxin-fold anticodon-binding domain"/>
    <property type="match status" value="1"/>
</dbReference>
<dbReference type="InterPro" id="IPR002547">
    <property type="entry name" value="tRNA-bd_dom"/>
</dbReference>
<keyword evidence="7 15" id="KW-0479">Metal-binding</keyword>
<keyword evidence="9 15" id="KW-0067">ATP-binding</keyword>
<evidence type="ECO:0000256" key="11">
    <source>
        <dbReference type="ARBA" id="ARBA00022884"/>
    </source>
</evidence>
<dbReference type="AlphaFoldDB" id="A2A079"/>
<keyword evidence="21" id="KW-1185">Reference proteome</keyword>
<dbReference type="PANTHER" id="PTHR10947">
    <property type="entry name" value="PHENYLALANYL-TRNA SYNTHETASE BETA CHAIN AND LEUCINE-RICH REPEAT-CONTAINING PROTEIN 47"/>
    <property type="match status" value="1"/>
</dbReference>
<comment type="similarity">
    <text evidence="2 15">Belongs to the phenylalanyl-tRNA synthetase beta subunit family. Type 1 subfamily.</text>
</comment>
<dbReference type="PROSITE" id="PS50886">
    <property type="entry name" value="TRBD"/>
    <property type="match status" value="1"/>
</dbReference>
<dbReference type="InterPro" id="IPR009061">
    <property type="entry name" value="DNA-bd_dom_put_sf"/>
</dbReference>
<keyword evidence="4 15" id="KW-0963">Cytoplasm</keyword>
<dbReference type="OrthoDB" id="9805455at2"/>
<evidence type="ECO:0000256" key="6">
    <source>
        <dbReference type="ARBA" id="ARBA00022598"/>
    </source>
</evidence>
<evidence type="ECO:0000256" key="12">
    <source>
        <dbReference type="ARBA" id="ARBA00022917"/>
    </source>
</evidence>
<dbReference type="RefSeq" id="WP_002705801.1">
    <property type="nucleotide sequence ID" value="NZ_AAWS01000093.1"/>
</dbReference>
<keyword evidence="5 16" id="KW-0820">tRNA-binding</keyword>
<evidence type="ECO:0000256" key="10">
    <source>
        <dbReference type="ARBA" id="ARBA00022842"/>
    </source>
</evidence>
<dbReference type="Gene3D" id="3.50.40.10">
    <property type="entry name" value="Phenylalanyl-trna Synthetase, Chain B, domain 3"/>
    <property type="match status" value="1"/>
</dbReference>
<dbReference type="SMART" id="SM00874">
    <property type="entry name" value="B5"/>
    <property type="match status" value="1"/>
</dbReference>
<evidence type="ECO:0000259" key="19">
    <source>
        <dbReference type="PROSITE" id="PS51483"/>
    </source>
</evidence>
<evidence type="ECO:0000256" key="9">
    <source>
        <dbReference type="ARBA" id="ARBA00022840"/>
    </source>
</evidence>
<evidence type="ECO:0000256" key="7">
    <source>
        <dbReference type="ARBA" id="ARBA00022723"/>
    </source>
</evidence>
<organism evidence="20 21">
    <name type="scientific">Microscilla marina ATCC 23134</name>
    <dbReference type="NCBI Taxonomy" id="313606"/>
    <lineage>
        <taxon>Bacteria</taxon>
        <taxon>Pseudomonadati</taxon>
        <taxon>Bacteroidota</taxon>
        <taxon>Cytophagia</taxon>
        <taxon>Cytophagales</taxon>
        <taxon>Microscillaceae</taxon>
        <taxon>Microscilla</taxon>
    </lineage>
</organism>
<feature type="binding site" evidence="15">
    <location>
        <position position="464"/>
    </location>
    <ligand>
        <name>Mg(2+)</name>
        <dbReference type="ChEBI" id="CHEBI:18420"/>
        <note>shared with alpha subunit</note>
    </ligand>
</feature>